<feature type="region of interest" description="Disordered" evidence="1">
    <location>
        <begin position="75"/>
        <end position="104"/>
    </location>
</feature>
<comment type="caution">
    <text evidence="2">The sequence shown here is derived from an EMBL/GenBank/DDBJ whole genome shotgun (WGS) entry which is preliminary data.</text>
</comment>
<dbReference type="Proteomes" id="UP001346869">
    <property type="component" value="Unassembled WGS sequence"/>
</dbReference>
<name>A0AAN7XH27_ELEMC</name>
<gene>
    <name evidence="2" type="ORF">PBY51_022176</name>
</gene>
<reference evidence="2 3" key="2">
    <citation type="journal article" date="2023" name="Mol. Biol. Evol.">
        <title>Genomics of Secondarily Temperate Adaptation in the Only Non-Antarctic Icefish.</title>
        <authorList>
            <person name="Rivera-Colon A.G."/>
            <person name="Rayamajhi N."/>
            <person name="Minhas B.F."/>
            <person name="Madrigal G."/>
            <person name="Bilyk K.T."/>
            <person name="Yoon V."/>
            <person name="Hune M."/>
            <person name="Gregory S."/>
            <person name="Cheng C.H.C."/>
            <person name="Catchen J.M."/>
        </authorList>
    </citation>
    <scope>NUCLEOTIDE SEQUENCE [LARGE SCALE GENOMIC DNA]</scope>
    <source>
        <strain evidence="2">JMC-PN-2008</strain>
    </source>
</reference>
<accession>A0AAN7XH27</accession>
<protein>
    <submittedName>
        <fullName evidence="2">Uncharacterized protein</fullName>
    </submittedName>
</protein>
<proteinExistence type="predicted"/>
<evidence type="ECO:0000313" key="2">
    <source>
        <dbReference type="EMBL" id="KAK5860715.1"/>
    </source>
</evidence>
<dbReference type="AlphaFoldDB" id="A0AAN7XH27"/>
<keyword evidence="3" id="KW-1185">Reference proteome</keyword>
<organism evidence="2 3">
    <name type="scientific">Eleginops maclovinus</name>
    <name type="common">Patagonian blennie</name>
    <name type="synonym">Eleginus maclovinus</name>
    <dbReference type="NCBI Taxonomy" id="56733"/>
    <lineage>
        <taxon>Eukaryota</taxon>
        <taxon>Metazoa</taxon>
        <taxon>Chordata</taxon>
        <taxon>Craniata</taxon>
        <taxon>Vertebrata</taxon>
        <taxon>Euteleostomi</taxon>
        <taxon>Actinopterygii</taxon>
        <taxon>Neopterygii</taxon>
        <taxon>Teleostei</taxon>
        <taxon>Neoteleostei</taxon>
        <taxon>Acanthomorphata</taxon>
        <taxon>Eupercaria</taxon>
        <taxon>Perciformes</taxon>
        <taxon>Notothenioidei</taxon>
        <taxon>Eleginopidae</taxon>
        <taxon>Eleginops</taxon>
    </lineage>
</organism>
<sequence>MESINDNIIQSDRRCHFLLPLLHPLYGAAPSSLARCVGNYLIIPAERCQGLRCISTVYRGKVGLSVQAQQNELQLDLEDDQEEKRLQQTDAAGGERTHSAEDTH</sequence>
<evidence type="ECO:0000256" key="1">
    <source>
        <dbReference type="SAM" id="MobiDB-lite"/>
    </source>
</evidence>
<reference evidence="2 3" key="1">
    <citation type="journal article" date="2023" name="Genes (Basel)">
        <title>Chromosome-Level Genome Assembly and Circadian Gene Repertoire of the Patagonia Blennie Eleginops maclovinus-The Closest Ancestral Proxy of Antarctic Cryonotothenioids.</title>
        <authorList>
            <person name="Cheng C.C."/>
            <person name="Rivera-Colon A.G."/>
            <person name="Minhas B.F."/>
            <person name="Wilson L."/>
            <person name="Rayamajhi N."/>
            <person name="Vargas-Chacoff L."/>
            <person name="Catchen J.M."/>
        </authorList>
    </citation>
    <scope>NUCLEOTIDE SEQUENCE [LARGE SCALE GENOMIC DNA]</scope>
    <source>
        <strain evidence="2">JMC-PN-2008</strain>
    </source>
</reference>
<feature type="compositionally biased region" description="Basic and acidic residues" evidence="1">
    <location>
        <begin position="82"/>
        <end position="104"/>
    </location>
</feature>
<evidence type="ECO:0000313" key="3">
    <source>
        <dbReference type="Proteomes" id="UP001346869"/>
    </source>
</evidence>
<dbReference type="EMBL" id="JAUZQC010000013">
    <property type="protein sequence ID" value="KAK5860715.1"/>
    <property type="molecule type" value="Genomic_DNA"/>
</dbReference>